<dbReference type="GO" id="GO:0033743">
    <property type="term" value="F:peptide-methionine (R)-S-oxide reductase activity"/>
    <property type="evidence" value="ECO:0007669"/>
    <property type="project" value="UniProtKB-EC"/>
</dbReference>
<reference evidence="9 10" key="1">
    <citation type="submission" date="2018-09" db="EMBL/GenBank/DDBJ databases">
        <authorList>
            <person name="Grouzdev D.S."/>
            <person name="Krutkina M.S."/>
        </authorList>
    </citation>
    <scope>NUCLEOTIDE SEQUENCE [LARGE SCALE GENOMIC DNA]</scope>
    <source>
        <strain evidence="9 10">RmlP001</strain>
    </source>
</reference>
<dbReference type="InterPro" id="IPR011057">
    <property type="entry name" value="Mss4-like_sf"/>
</dbReference>
<sequence length="140" mass="15523">MTHDTQVDDTQAFPVTRTDAEWRSLLTQDQYQVMRRHGTERPGSCALLHEKRRGTFSCAGCDTPLFDNKLKFESGTGWPSFNEPIEGAVESTVDRSHGMVRTEVHCATCGSHLGHVFDDGPAPTHLRYCINGVAMNFAPA</sequence>
<comment type="similarity">
    <text evidence="2">Belongs to the MsrB Met sulfoxide reductase family.</text>
</comment>
<gene>
    <name evidence="9" type="primary">msrB</name>
    <name evidence="9" type="ORF">D3272_20520</name>
</gene>
<dbReference type="GO" id="GO:0030091">
    <property type="term" value="P:protein repair"/>
    <property type="evidence" value="ECO:0007669"/>
    <property type="project" value="InterPro"/>
</dbReference>
<dbReference type="EMBL" id="QYBC01000019">
    <property type="protein sequence ID" value="RYB02546.1"/>
    <property type="molecule type" value="Genomic_DNA"/>
</dbReference>
<name>A0A4Q2RAE6_9HYPH</name>
<dbReference type="PANTHER" id="PTHR10173:SF57">
    <property type="entry name" value="PEPTIDE-METHIONINE (R)-S-OXIDE REDUCTASE"/>
    <property type="match status" value="1"/>
</dbReference>
<comment type="cofactor">
    <cofactor evidence="1">
        <name>Zn(2+)</name>
        <dbReference type="ChEBI" id="CHEBI:29105"/>
    </cofactor>
</comment>
<dbReference type="InterPro" id="IPR028427">
    <property type="entry name" value="Met_Sox_Rdtase_MsrB"/>
</dbReference>
<dbReference type="OrthoDB" id="9785497at2"/>
<keyword evidence="4" id="KW-0479">Metal-binding</keyword>
<dbReference type="AlphaFoldDB" id="A0A4Q2RAE6"/>
<dbReference type="FunFam" id="2.170.150.20:FF:000001">
    <property type="entry name" value="Peptide methionine sulfoxide reductase MsrB"/>
    <property type="match status" value="1"/>
</dbReference>
<evidence type="ECO:0000256" key="5">
    <source>
        <dbReference type="ARBA" id="ARBA00022833"/>
    </source>
</evidence>
<evidence type="ECO:0000256" key="6">
    <source>
        <dbReference type="ARBA" id="ARBA00023002"/>
    </source>
</evidence>
<organism evidence="9 10">
    <name type="scientific">Lichenibacterium ramalinae</name>
    <dbReference type="NCBI Taxonomy" id="2316527"/>
    <lineage>
        <taxon>Bacteria</taxon>
        <taxon>Pseudomonadati</taxon>
        <taxon>Pseudomonadota</taxon>
        <taxon>Alphaproteobacteria</taxon>
        <taxon>Hyphomicrobiales</taxon>
        <taxon>Lichenihabitantaceae</taxon>
        <taxon>Lichenibacterium</taxon>
    </lineage>
</organism>
<evidence type="ECO:0000313" key="10">
    <source>
        <dbReference type="Proteomes" id="UP000289411"/>
    </source>
</evidence>
<dbReference type="NCBIfam" id="TIGR00357">
    <property type="entry name" value="peptide-methionine (R)-S-oxide reductase MsrB"/>
    <property type="match status" value="1"/>
</dbReference>
<dbReference type="Proteomes" id="UP000289411">
    <property type="component" value="Unassembled WGS sequence"/>
</dbReference>
<keyword evidence="10" id="KW-1185">Reference proteome</keyword>
<comment type="catalytic activity">
    <reaction evidence="7">
        <text>L-methionyl-[protein] + [thioredoxin]-disulfide + H2O = L-methionyl-(R)-S-oxide-[protein] + [thioredoxin]-dithiol</text>
        <dbReference type="Rhea" id="RHEA:24164"/>
        <dbReference type="Rhea" id="RHEA-COMP:10698"/>
        <dbReference type="Rhea" id="RHEA-COMP:10700"/>
        <dbReference type="Rhea" id="RHEA-COMP:12313"/>
        <dbReference type="Rhea" id="RHEA-COMP:12314"/>
        <dbReference type="ChEBI" id="CHEBI:15377"/>
        <dbReference type="ChEBI" id="CHEBI:16044"/>
        <dbReference type="ChEBI" id="CHEBI:29950"/>
        <dbReference type="ChEBI" id="CHEBI:45764"/>
        <dbReference type="ChEBI" id="CHEBI:50058"/>
        <dbReference type="EC" id="1.8.4.12"/>
    </reaction>
</comment>
<dbReference type="Gene3D" id="2.170.150.20">
    <property type="entry name" value="Peptide methionine sulfoxide reductase"/>
    <property type="match status" value="1"/>
</dbReference>
<evidence type="ECO:0000256" key="2">
    <source>
        <dbReference type="ARBA" id="ARBA00007174"/>
    </source>
</evidence>
<reference evidence="9 10" key="2">
    <citation type="submission" date="2019-02" db="EMBL/GenBank/DDBJ databases">
        <title>'Lichenibacterium ramalinii' gen. nov. sp. nov., 'Lichenibacterium minor' gen. nov. sp. nov.</title>
        <authorList>
            <person name="Pankratov T."/>
        </authorList>
    </citation>
    <scope>NUCLEOTIDE SEQUENCE [LARGE SCALE GENOMIC DNA]</scope>
    <source>
        <strain evidence="9 10">RmlP001</strain>
    </source>
</reference>
<protein>
    <recommendedName>
        <fullName evidence="3">peptide-methionine (R)-S-oxide reductase</fullName>
        <ecNumber evidence="3">1.8.4.12</ecNumber>
    </recommendedName>
</protein>
<dbReference type="SUPFAM" id="SSF51316">
    <property type="entry name" value="Mss4-like"/>
    <property type="match status" value="1"/>
</dbReference>
<evidence type="ECO:0000256" key="1">
    <source>
        <dbReference type="ARBA" id="ARBA00001947"/>
    </source>
</evidence>
<dbReference type="GO" id="GO:0046872">
    <property type="term" value="F:metal ion binding"/>
    <property type="evidence" value="ECO:0007669"/>
    <property type="project" value="UniProtKB-KW"/>
</dbReference>
<dbReference type="Pfam" id="PF01641">
    <property type="entry name" value="SelR"/>
    <property type="match status" value="1"/>
</dbReference>
<dbReference type="RefSeq" id="WP_129221081.1">
    <property type="nucleotide sequence ID" value="NZ_QYBC01000019.1"/>
</dbReference>
<evidence type="ECO:0000313" key="9">
    <source>
        <dbReference type="EMBL" id="RYB02546.1"/>
    </source>
</evidence>
<accession>A0A4Q2RAE6</accession>
<evidence type="ECO:0000256" key="4">
    <source>
        <dbReference type="ARBA" id="ARBA00022723"/>
    </source>
</evidence>
<evidence type="ECO:0000259" key="8">
    <source>
        <dbReference type="PROSITE" id="PS51790"/>
    </source>
</evidence>
<feature type="domain" description="MsrB" evidence="8">
    <location>
        <begin position="19"/>
        <end position="140"/>
    </location>
</feature>
<comment type="caution">
    <text evidence="9">The sequence shown here is derived from an EMBL/GenBank/DDBJ whole genome shotgun (WGS) entry which is preliminary data.</text>
</comment>
<dbReference type="GO" id="GO:0006979">
    <property type="term" value="P:response to oxidative stress"/>
    <property type="evidence" value="ECO:0007669"/>
    <property type="project" value="InterPro"/>
</dbReference>
<proteinExistence type="inferred from homology"/>
<evidence type="ECO:0000256" key="3">
    <source>
        <dbReference type="ARBA" id="ARBA00012499"/>
    </source>
</evidence>
<dbReference type="PROSITE" id="PS51790">
    <property type="entry name" value="MSRB"/>
    <property type="match status" value="1"/>
</dbReference>
<dbReference type="EC" id="1.8.4.12" evidence="3"/>
<dbReference type="InterPro" id="IPR002579">
    <property type="entry name" value="Met_Sox_Rdtase_MsrB_dom"/>
</dbReference>
<evidence type="ECO:0000256" key="7">
    <source>
        <dbReference type="ARBA" id="ARBA00048488"/>
    </source>
</evidence>
<keyword evidence="5" id="KW-0862">Zinc</keyword>
<keyword evidence="6 9" id="KW-0560">Oxidoreductase</keyword>
<dbReference type="GO" id="GO:0005737">
    <property type="term" value="C:cytoplasm"/>
    <property type="evidence" value="ECO:0007669"/>
    <property type="project" value="TreeGrafter"/>
</dbReference>
<dbReference type="PANTHER" id="PTHR10173">
    <property type="entry name" value="METHIONINE SULFOXIDE REDUCTASE"/>
    <property type="match status" value="1"/>
</dbReference>